<dbReference type="EMBL" id="CM024794">
    <property type="protein sequence ID" value="KAG8002138.1"/>
    <property type="molecule type" value="Genomic_DNA"/>
</dbReference>
<gene>
    <name evidence="1" type="ORF">GBF38_012503</name>
</gene>
<evidence type="ECO:0000313" key="1">
    <source>
        <dbReference type="EMBL" id="KAG8002138.1"/>
    </source>
</evidence>
<dbReference type="Proteomes" id="UP000805704">
    <property type="component" value="Chromosome 6"/>
</dbReference>
<organism evidence="1 2">
    <name type="scientific">Nibea albiflora</name>
    <name type="common">Yellow drum</name>
    <name type="synonym">Corvina albiflora</name>
    <dbReference type="NCBI Taxonomy" id="240163"/>
    <lineage>
        <taxon>Eukaryota</taxon>
        <taxon>Metazoa</taxon>
        <taxon>Chordata</taxon>
        <taxon>Craniata</taxon>
        <taxon>Vertebrata</taxon>
        <taxon>Euteleostomi</taxon>
        <taxon>Actinopterygii</taxon>
        <taxon>Neopterygii</taxon>
        <taxon>Teleostei</taxon>
        <taxon>Neoteleostei</taxon>
        <taxon>Acanthomorphata</taxon>
        <taxon>Eupercaria</taxon>
        <taxon>Sciaenidae</taxon>
        <taxon>Nibea</taxon>
    </lineage>
</organism>
<comment type="caution">
    <text evidence="1">The sequence shown here is derived from an EMBL/GenBank/DDBJ whole genome shotgun (WGS) entry which is preliminary data.</text>
</comment>
<evidence type="ECO:0000313" key="2">
    <source>
        <dbReference type="Proteomes" id="UP000805704"/>
    </source>
</evidence>
<sequence>MVVCVLQRQSQTEPEPQPEKKKAPPKSKKAKEVKAKPEEEKKEEPQAEKEEAPAENGEAKAEEVLHVCLIIMKFASCCYVLYQCSRRTETTKHLFFIFQPAAVADEADGKEDEAEEEKAE</sequence>
<keyword evidence="2" id="KW-1185">Reference proteome</keyword>
<protein>
    <submittedName>
        <fullName evidence="1">Uncharacterized protein</fullName>
    </submittedName>
</protein>
<accession>A0ACB7EIT2</accession>
<proteinExistence type="predicted"/>
<name>A0ACB7EIT2_NIBAL</name>
<reference evidence="1" key="1">
    <citation type="submission" date="2020-04" db="EMBL/GenBank/DDBJ databases">
        <title>A chromosome-scale assembly and high-density genetic map of the yellow drum (Nibea albiflora) genome.</title>
        <authorList>
            <person name="Xu D."/>
            <person name="Zhang W."/>
            <person name="Chen R."/>
            <person name="Tan P."/>
            <person name="Wang L."/>
            <person name="Song H."/>
            <person name="Tian L."/>
            <person name="Zhu Q."/>
            <person name="Wang B."/>
        </authorList>
    </citation>
    <scope>NUCLEOTIDE SEQUENCE</scope>
    <source>
        <strain evidence="1">ZJHYS-2018</strain>
    </source>
</reference>